<keyword evidence="2" id="KW-1185">Reference proteome</keyword>
<evidence type="ECO:0000313" key="2">
    <source>
        <dbReference type="Proteomes" id="UP000005336"/>
    </source>
</evidence>
<dbReference type="AlphaFoldDB" id="G4CN98"/>
<reference evidence="1 2" key="1">
    <citation type="submission" date="2011-06" db="EMBL/GenBank/DDBJ databases">
        <authorList>
            <person name="Muzny D."/>
            <person name="Qin X."/>
            <person name="Deng J."/>
            <person name="Jiang H."/>
            <person name="Liu Y."/>
            <person name="Qu J."/>
            <person name="Song X.-Z."/>
            <person name="Zhang L."/>
            <person name="Thornton R."/>
            <person name="Coyle M."/>
            <person name="Francisco L."/>
            <person name="Jackson L."/>
            <person name="Javaid M."/>
            <person name="Korchina V."/>
            <person name="Kovar C."/>
            <person name="Mata R."/>
            <person name="Mathew T."/>
            <person name="Ngo R."/>
            <person name="Nguyen L."/>
            <person name="Nguyen N."/>
            <person name="Okwuonu G."/>
            <person name="Ongeri F."/>
            <person name="Pham C."/>
            <person name="Simmons D."/>
            <person name="Wilczek-Boney K."/>
            <person name="Hale W."/>
            <person name="Jakkamsetti A."/>
            <person name="Pham P."/>
            <person name="Ruth R."/>
            <person name="San Lucas F."/>
            <person name="Warren J."/>
            <person name="Zhang J."/>
            <person name="Zhao Z."/>
            <person name="Zhou C."/>
            <person name="Zhu D."/>
            <person name="Lee S."/>
            <person name="Bess C."/>
            <person name="Blankenburg K."/>
            <person name="Forbes L."/>
            <person name="Fu Q."/>
            <person name="Gubbala S."/>
            <person name="Hirani K."/>
            <person name="Jayaseelan J.C."/>
            <person name="Lara F."/>
            <person name="Munidasa M."/>
            <person name="Palculict T."/>
            <person name="Patil S."/>
            <person name="Pu L.-L."/>
            <person name="Saada N."/>
            <person name="Tang L."/>
            <person name="Weissenberger G."/>
            <person name="Zhu Y."/>
            <person name="Hemphill L."/>
            <person name="Shang Y."/>
            <person name="Youmans B."/>
            <person name="Ayvaz T."/>
            <person name="Ross M."/>
            <person name="Santibanez J."/>
            <person name="Aqrawi P."/>
            <person name="Gross S."/>
            <person name="Joshi V."/>
            <person name="Fowler G."/>
            <person name="Nazareth L."/>
            <person name="Reid J."/>
            <person name="Worley K."/>
            <person name="Petrosino J."/>
            <person name="Highlander S."/>
            <person name="Gibbs R."/>
        </authorList>
    </citation>
    <scope>NUCLEOTIDE SEQUENCE [LARGE SCALE GENOMIC DNA]</scope>
    <source>
        <strain evidence="1 2">9715</strain>
    </source>
</reference>
<dbReference type="STRING" id="1030841.HMPREF9370_0557"/>
<name>G4CN98_9NEIS</name>
<evidence type="ECO:0000313" key="1">
    <source>
        <dbReference type="EMBL" id="EGZ49912.1"/>
    </source>
</evidence>
<dbReference type="EMBL" id="AGAZ01000026">
    <property type="protein sequence ID" value="EGZ49912.1"/>
    <property type="molecule type" value="Genomic_DNA"/>
</dbReference>
<accession>G4CN98</accession>
<proteinExistence type="predicted"/>
<dbReference type="HOGENOM" id="CLU_3138195_0_0_4"/>
<sequence>MVGLTVFQRIFRKQLVFVKAALQSMGIKNACLKNFSDRHVLIVKRDWKT</sequence>
<comment type="caution">
    <text evidence="1">The sequence shown here is derived from an EMBL/GenBank/DDBJ whole genome shotgun (WGS) entry which is preliminary data.</text>
</comment>
<protein>
    <submittedName>
        <fullName evidence="1">Uncharacterized protein</fullName>
    </submittedName>
</protein>
<dbReference type="PATRIC" id="fig|1030841.3.peg.546"/>
<organism evidence="1 2">
    <name type="scientific">Neisseria wadsworthii 9715</name>
    <dbReference type="NCBI Taxonomy" id="1030841"/>
    <lineage>
        <taxon>Bacteria</taxon>
        <taxon>Pseudomonadati</taxon>
        <taxon>Pseudomonadota</taxon>
        <taxon>Betaproteobacteria</taxon>
        <taxon>Neisseriales</taxon>
        <taxon>Neisseriaceae</taxon>
        <taxon>Neisseria</taxon>
    </lineage>
</organism>
<dbReference type="Proteomes" id="UP000005336">
    <property type="component" value="Unassembled WGS sequence"/>
</dbReference>
<gene>
    <name evidence="1" type="ORF">HMPREF9370_0557</name>
</gene>